<evidence type="ECO:0000313" key="4">
    <source>
        <dbReference type="EMBL" id="CEM50844.1"/>
    </source>
</evidence>
<keyword evidence="1" id="KW-0106">Calcium</keyword>
<feature type="domain" description="EF-hand" evidence="3">
    <location>
        <begin position="650"/>
        <end position="685"/>
    </location>
</feature>
<dbReference type="SMART" id="SM00054">
    <property type="entry name" value="EFh"/>
    <property type="match status" value="2"/>
</dbReference>
<feature type="domain" description="EF-hand" evidence="3">
    <location>
        <begin position="604"/>
        <end position="639"/>
    </location>
</feature>
<feature type="region of interest" description="Disordered" evidence="2">
    <location>
        <begin position="502"/>
        <end position="528"/>
    </location>
</feature>
<dbReference type="AlphaFoldDB" id="A0A0G4I1X0"/>
<feature type="compositionally biased region" description="Low complexity" evidence="2">
    <location>
        <begin position="1"/>
        <end position="11"/>
    </location>
</feature>
<dbReference type="PROSITE" id="PS50222">
    <property type="entry name" value="EF_HAND_2"/>
    <property type="match status" value="2"/>
</dbReference>
<dbReference type="InterPro" id="IPR002048">
    <property type="entry name" value="EF_hand_dom"/>
</dbReference>
<reference evidence="4" key="1">
    <citation type="submission" date="2014-11" db="EMBL/GenBank/DDBJ databases">
        <authorList>
            <person name="Otto D Thomas"/>
            <person name="Naeem Raeece"/>
        </authorList>
    </citation>
    <scope>NUCLEOTIDE SEQUENCE</scope>
</reference>
<name>A0A0G4I1X0_9ALVE</name>
<accession>A0A0G4I1X0</accession>
<organism evidence="4">
    <name type="scientific">Chromera velia CCMP2878</name>
    <dbReference type="NCBI Taxonomy" id="1169474"/>
    <lineage>
        <taxon>Eukaryota</taxon>
        <taxon>Sar</taxon>
        <taxon>Alveolata</taxon>
        <taxon>Colpodellida</taxon>
        <taxon>Chromeraceae</taxon>
        <taxon>Chromera</taxon>
    </lineage>
</organism>
<feature type="region of interest" description="Disordered" evidence="2">
    <location>
        <begin position="307"/>
        <end position="380"/>
    </location>
</feature>
<dbReference type="EMBL" id="CDMZ01004770">
    <property type="protein sequence ID" value="CEM50844.1"/>
    <property type="molecule type" value="Genomic_DNA"/>
</dbReference>
<evidence type="ECO:0000256" key="1">
    <source>
        <dbReference type="ARBA" id="ARBA00022837"/>
    </source>
</evidence>
<dbReference type="InterPro" id="IPR018247">
    <property type="entry name" value="EF_Hand_1_Ca_BS"/>
</dbReference>
<dbReference type="SUPFAM" id="SSF47473">
    <property type="entry name" value="EF-hand"/>
    <property type="match status" value="1"/>
</dbReference>
<feature type="compositionally biased region" description="Low complexity" evidence="2">
    <location>
        <begin position="346"/>
        <end position="358"/>
    </location>
</feature>
<dbReference type="GO" id="GO:0005509">
    <property type="term" value="F:calcium ion binding"/>
    <property type="evidence" value="ECO:0007669"/>
    <property type="project" value="InterPro"/>
</dbReference>
<proteinExistence type="predicted"/>
<evidence type="ECO:0000256" key="2">
    <source>
        <dbReference type="SAM" id="MobiDB-lite"/>
    </source>
</evidence>
<evidence type="ECO:0000259" key="3">
    <source>
        <dbReference type="PROSITE" id="PS50222"/>
    </source>
</evidence>
<dbReference type="Gene3D" id="1.10.238.10">
    <property type="entry name" value="EF-hand"/>
    <property type="match status" value="1"/>
</dbReference>
<dbReference type="VEuPathDB" id="CryptoDB:Cvel_10209"/>
<protein>
    <recommendedName>
        <fullName evidence="3">EF-hand domain-containing protein</fullName>
    </recommendedName>
</protein>
<gene>
    <name evidence="4" type="ORF">Cvel_10209</name>
</gene>
<feature type="compositionally biased region" description="Acidic residues" evidence="2">
    <location>
        <begin position="407"/>
        <end position="418"/>
    </location>
</feature>
<feature type="region of interest" description="Disordered" evidence="2">
    <location>
        <begin position="1"/>
        <end position="24"/>
    </location>
</feature>
<dbReference type="PROSITE" id="PS00018">
    <property type="entry name" value="EF_HAND_1"/>
    <property type="match status" value="2"/>
</dbReference>
<sequence>MAAAAAASPRTPGGPGGDDPDRTSWLYEDDELVSTFLKTTGSSGMSYQHADIKRFCTILRSLDVDRDAIRRAYDVFVVTCPTIIQPPENLFWSIREEEERLAREEYERALEMGLKVPKPKAKAKAKKDKGMPTTAKGIQRYVTKGITADDLISRFKKHEKGAADELRQDIWTYYQSLFTAEEDSWILENCSSFTEAKPKEFLEHCRNSLGRLLDSGVPSGLLDIPEKSAITSEQLQERSESLKKEAPNRFQLLSRQSTLDSHFPLREGEKRVCDVPALRQLLQGFYEMKLGLEALGNPATAAAAAATGVKGKGQQKGAVQSGKRNSKEGANASQGTHTEGRRRSSDGSGVDGSQAVGGPPNVDSILTGGMDKPNADMTSKSLYPADHRFEADGTLKGAAAAGGGGEGDGEAGDADADGDADAASVFTFCSGSDTSAAEWLRILDPEMLAWLSQGSKKMSVEVPRYGQKGRTAVITCPFELVCEQSPRLARLYRRALERKAQLQAEEDNDPVEAAAHKGARDEESEVEFEDVDDIPLHMGSVYEAQLHNLNERERQELRVQCKEVVKFVLRKHKSLGEAFGALGIKDGTELDLQMFVEAVSVWGISKQFCERVFSLMDVDRSGTLSLPEISQFFHDLVANNVDVPRISLVEQFRKAAEFFSKVDMNGSGNVNVWEFKSALERFDPPKLQGESDVMAQFRMRVLEQFSTVDGAFEAFAAAGDRETGLKRRDFFKALKRLQMSQEFMAALGNSHFRRAVDGCPAFISDEFFKRFLGFVRAPEASFVVTRLRDLKKSLDGILEKVSKAVRVEVKKEFEAYGQRLADLEAQAINRSVEEVNRHMAAILQTIERQRQSLLEAFSVHVRALAQLHRMKLQECYQAETFQWRQRLLKFSEGLHKLLEHAIDDEGKATKAVIPEGGDLVLFLLLTDWLECKRLKDFLLRQLVKEFDALAFDEVWQREETAKAMGPLFMKEIVSRIPAETLLSDAGDGGLLLDALTPDRFEFKWSLGPLVLQELKQRRHLAREVYTGWGTDMLLSAKYNKLVAFRGELEHVIRERRRTAGPVKLKSEGAASDVEIFRGKAKLLTNRSSK</sequence>
<feature type="region of interest" description="Disordered" evidence="2">
    <location>
        <begin position="396"/>
        <end position="418"/>
    </location>
</feature>
<dbReference type="InterPro" id="IPR011992">
    <property type="entry name" value="EF-hand-dom_pair"/>
</dbReference>